<dbReference type="Gene3D" id="3.40.395.10">
    <property type="entry name" value="Adenoviral Proteinase, Chain A"/>
    <property type="match status" value="1"/>
</dbReference>
<dbReference type="InterPro" id="IPR038765">
    <property type="entry name" value="Papain-like_cys_pep_sf"/>
</dbReference>
<feature type="domain" description="Ubiquitin-like protease family profile" evidence="6">
    <location>
        <begin position="480"/>
        <end position="555"/>
    </location>
</feature>
<feature type="compositionally biased region" description="Low complexity" evidence="5">
    <location>
        <begin position="79"/>
        <end position="89"/>
    </location>
</feature>
<gene>
    <name evidence="7" type="ORF">PIB30_092312</name>
</gene>
<comment type="caution">
    <text evidence="7">The sequence shown here is derived from an EMBL/GenBank/DDBJ whole genome shotgun (WGS) entry which is preliminary data.</text>
</comment>
<dbReference type="InterPro" id="IPR003653">
    <property type="entry name" value="Peptidase_C48_C"/>
</dbReference>
<feature type="compositionally biased region" description="Basic and acidic residues" evidence="5">
    <location>
        <begin position="204"/>
        <end position="215"/>
    </location>
</feature>
<protein>
    <recommendedName>
        <fullName evidence="6">Ubiquitin-like protease family profile domain-containing protein</fullName>
    </recommendedName>
</protein>
<feature type="region of interest" description="Disordered" evidence="5">
    <location>
        <begin position="203"/>
        <end position="226"/>
    </location>
</feature>
<keyword evidence="2" id="KW-0645">Protease</keyword>
<feature type="region of interest" description="Disordered" evidence="5">
    <location>
        <begin position="239"/>
        <end position="292"/>
    </location>
</feature>
<name>A0ABU6UYE7_9FABA</name>
<accession>A0ABU6UYE7</accession>
<evidence type="ECO:0000256" key="1">
    <source>
        <dbReference type="ARBA" id="ARBA00005234"/>
    </source>
</evidence>
<keyword evidence="8" id="KW-1185">Reference proteome</keyword>
<evidence type="ECO:0000313" key="8">
    <source>
        <dbReference type="Proteomes" id="UP001341840"/>
    </source>
</evidence>
<feature type="region of interest" description="Disordered" evidence="5">
    <location>
        <begin position="349"/>
        <end position="369"/>
    </location>
</feature>
<evidence type="ECO:0000313" key="7">
    <source>
        <dbReference type="EMBL" id="MED6164658.1"/>
    </source>
</evidence>
<feature type="compositionally biased region" description="Basic and acidic residues" evidence="5">
    <location>
        <begin position="100"/>
        <end position="113"/>
    </location>
</feature>
<feature type="compositionally biased region" description="Basic and acidic residues" evidence="5">
    <location>
        <begin position="62"/>
        <end position="74"/>
    </location>
</feature>
<feature type="region of interest" description="Disordered" evidence="5">
    <location>
        <begin position="53"/>
        <end position="168"/>
    </location>
</feature>
<dbReference type="EMBL" id="JASCZI010122725">
    <property type="protein sequence ID" value="MED6164658.1"/>
    <property type="molecule type" value="Genomic_DNA"/>
</dbReference>
<dbReference type="SUPFAM" id="SSF54001">
    <property type="entry name" value="Cysteine proteinases"/>
    <property type="match status" value="1"/>
</dbReference>
<feature type="compositionally biased region" description="Polar residues" evidence="5">
    <location>
        <begin position="149"/>
        <end position="158"/>
    </location>
</feature>
<evidence type="ECO:0000256" key="5">
    <source>
        <dbReference type="SAM" id="MobiDB-lite"/>
    </source>
</evidence>
<reference evidence="7 8" key="1">
    <citation type="journal article" date="2023" name="Plants (Basel)">
        <title>Bridging the Gap: Combining Genomics and Transcriptomics Approaches to Understand Stylosanthes scabra, an Orphan Legume from the Brazilian Caatinga.</title>
        <authorList>
            <person name="Ferreira-Neto J.R.C."/>
            <person name="da Silva M.D."/>
            <person name="Binneck E."/>
            <person name="de Melo N.F."/>
            <person name="da Silva R.H."/>
            <person name="de Melo A.L.T.M."/>
            <person name="Pandolfi V."/>
            <person name="Bustamante F.O."/>
            <person name="Brasileiro-Vidal A.C."/>
            <person name="Benko-Iseppon A.M."/>
        </authorList>
    </citation>
    <scope>NUCLEOTIDE SEQUENCE [LARGE SCALE GENOMIC DNA]</scope>
    <source>
        <tissue evidence="7">Leaves</tissue>
    </source>
</reference>
<proteinExistence type="inferred from homology"/>
<feature type="compositionally biased region" description="Basic and acidic residues" evidence="5">
    <location>
        <begin position="124"/>
        <end position="140"/>
    </location>
</feature>
<comment type="similarity">
    <text evidence="1">Belongs to the peptidase C48 family.</text>
</comment>
<feature type="coiled-coil region" evidence="4">
    <location>
        <begin position="171"/>
        <end position="198"/>
    </location>
</feature>
<evidence type="ECO:0000256" key="4">
    <source>
        <dbReference type="SAM" id="Coils"/>
    </source>
</evidence>
<organism evidence="7 8">
    <name type="scientific">Stylosanthes scabra</name>
    <dbReference type="NCBI Taxonomy" id="79078"/>
    <lineage>
        <taxon>Eukaryota</taxon>
        <taxon>Viridiplantae</taxon>
        <taxon>Streptophyta</taxon>
        <taxon>Embryophyta</taxon>
        <taxon>Tracheophyta</taxon>
        <taxon>Spermatophyta</taxon>
        <taxon>Magnoliopsida</taxon>
        <taxon>eudicotyledons</taxon>
        <taxon>Gunneridae</taxon>
        <taxon>Pentapetalae</taxon>
        <taxon>rosids</taxon>
        <taxon>fabids</taxon>
        <taxon>Fabales</taxon>
        <taxon>Fabaceae</taxon>
        <taxon>Papilionoideae</taxon>
        <taxon>50 kb inversion clade</taxon>
        <taxon>dalbergioids sensu lato</taxon>
        <taxon>Dalbergieae</taxon>
        <taxon>Pterocarpus clade</taxon>
        <taxon>Stylosanthes</taxon>
    </lineage>
</organism>
<sequence>MAIHGCYYALMIIYFHETQFGERSRDPAAQPPWLAYWTGETLKKRLKLEKKQDAGLLKTGKLRVEKEQLKKKNTEMVLSSESQSSSSTDGEGDSESESQQQERESTRKEDRRVTSPSSSDSEDNVSKEPPQQERRMKQKNDQAVVGSNAPFNPTQQSAAIDGLPQSDDSTLVDALKTIKNIRKRKKQQTENINTKKRIVQGIEGGEKMQDVRRPASEAANGSDRTRMFDSFETVSLGREDSDNVVVEGPSIMPSQTEKRPFQPDQPSKPQGVEVDDPGHILPLQLEQPSTPQYNEVEDPVPINMKIPLKTQEQCSLTLRPWLQPEAGTSTAVQSPEAVITNMLLGMNREESDNQEQQLGDQCKTPDPLQQQYQNAPTKQDLEERCATWATVENNNKYETIFQLRGPRTIEAMRYNFLTMAPATCIDIQMVSLMCHVLNREELPRFERDVYCVPPEILTRIDKLNHIVSCLLLLFSLLQYKEFYIVDSVYGITPNQQRSKLHRFACNILNQLRVWAGAQSILKKGTISLQLRCVEVPKQPNPMDCGVYVMKWMELLDAATLSGCYEFKV</sequence>
<dbReference type="Proteomes" id="UP001341840">
    <property type="component" value="Unassembled WGS sequence"/>
</dbReference>
<evidence type="ECO:0000256" key="3">
    <source>
        <dbReference type="ARBA" id="ARBA00022801"/>
    </source>
</evidence>
<dbReference type="Pfam" id="PF02902">
    <property type="entry name" value="Peptidase_C48"/>
    <property type="match status" value="1"/>
</dbReference>
<keyword evidence="4" id="KW-0175">Coiled coil</keyword>
<keyword evidence="3" id="KW-0378">Hydrolase</keyword>
<evidence type="ECO:0000256" key="2">
    <source>
        <dbReference type="ARBA" id="ARBA00022670"/>
    </source>
</evidence>
<evidence type="ECO:0000259" key="6">
    <source>
        <dbReference type="Pfam" id="PF02902"/>
    </source>
</evidence>